<accession>A0A2Z4Q5T5</accession>
<evidence type="ECO:0000313" key="1">
    <source>
        <dbReference type="EMBL" id="AWY05426.1"/>
    </source>
</evidence>
<evidence type="ECO:0000313" key="2">
    <source>
        <dbReference type="Proteomes" id="UP000251466"/>
    </source>
</evidence>
<reference evidence="1 2" key="1">
    <citation type="submission" date="2018-04" db="EMBL/GenBank/DDBJ databases">
        <authorList>
            <person name="Harrington T."/>
            <person name="Washburn E."/>
            <person name="Bricker J."/>
            <person name="McKinney A."/>
            <person name="Betsko A.J."/>
            <person name="Garlena R.A."/>
            <person name="Russell D.A."/>
            <person name="Pope W.A."/>
            <person name="Jacobs-Sera D."/>
            <person name="Hatfull G.F."/>
        </authorList>
    </citation>
    <scope>NUCLEOTIDE SEQUENCE [LARGE SCALE GENOMIC DNA]</scope>
</reference>
<dbReference type="RefSeq" id="YP_009802846.1">
    <property type="nucleotide sequence ID" value="NC_047988.1"/>
</dbReference>
<name>A0A2Z4Q5T5_9CAUD</name>
<keyword evidence="2" id="KW-1185">Reference proteome</keyword>
<dbReference type="GeneID" id="54993399"/>
<dbReference type="Proteomes" id="UP000251466">
    <property type="component" value="Segment"/>
</dbReference>
<gene>
    <name evidence="1" type="primary">76</name>
    <name evidence="1" type="ORF">SEA_METAMORPHOO_76</name>
</gene>
<dbReference type="KEGG" id="vg:54993399"/>
<protein>
    <submittedName>
        <fullName evidence="1">Uncharacterized protein</fullName>
    </submittedName>
</protein>
<proteinExistence type="predicted"/>
<organism evidence="1 2">
    <name type="scientific">Microbacterium phage Metamorphoo</name>
    <dbReference type="NCBI Taxonomy" id="2201437"/>
    <lineage>
        <taxon>Viruses</taxon>
        <taxon>Duplodnaviria</taxon>
        <taxon>Heunggongvirae</taxon>
        <taxon>Uroviricota</taxon>
        <taxon>Caudoviricetes</taxon>
        <taxon>Hodgkinviridae</taxon>
        <taxon>Metamorphoovirus</taxon>
        <taxon>Metamorphoovirus metamorphoo</taxon>
    </lineage>
</organism>
<dbReference type="EMBL" id="MH271304">
    <property type="protein sequence ID" value="AWY05426.1"/>
    <property type="molecule type" value="Genomic_DNA"/>
</dbReference>
<sequence>MERSDATFGLRVTAADRLERHIDYDKRRERPEGTFWNPGGTWKGWVYRGQRWSGMYKPKPVEGILIGIRYVHEGGWRVNLGEDEGWGWQPEGEKRVMALVATDLQHDPVRVWLDDLVLAGTSDAARVSKALGYLESEAYYDAKPHKAHRDLEAVRRVLAS</sequence>